<dbReference type="InterPro" id="IPR011330">
    <property type="entry name" value="Glyco_hydro/deAcase_b/a-brl"/>
</dbReference>
<comment type="subcellular location">
    <subcellularLocation>
        <location evidence="1">Secreted</location>
    </subcellularLocation>
</comment>
<gene>
    <name evidence="4" type="ORF">I568_00999</name>
</gene>
<dbReference type="GO" id="GO:0016810">
    <property type="term" value="F:hydrolase activity, acting on carbon-nitrogen (but not peptide) bonds"/>
    <property type="evidence" value="ECO:0007669"/>
    <property type="project" value="InterPro"/>
</dbReference>
<dbReference type="RefSeq" id="WP_016182565.1">
    <property type="nucleotide sequence ID" value="NZ_JXKI01000035.1"/>
</dbReference>
<dbReference type="AlphaFoldDB" id="S1NFP6"/>
<dbReference type="PANTHER" id="PTHR34216:SF3">
    <property type="entry name" value="POLY-BETA-1,6-N-ACETYL-D-GLUCOSAMINE N-DEACETYLASE"/>
    <property type="match status" value="1"/>
</dbReference>
<keyword evidence="5" id="KW-1185">Reference proteome</keyword>
<reference evidence="4 5" key="1">
    <citation type="submission" date="2013-03" db="EMBL/GenBank/DDBJ databases">
        <title>The Genome Sequence of Enterococcus columbae ATCC_51263 (PacBio/Illumina hybrid assembly).</title>
        <authorList>
            <consortium name="The Broad Institute Genomics Platform"/>
            <consortium name="The Broad Institute Genome Sequencing Center for Infectious Disease"/>
            <person name="Earl A."/>
            <person name="Russ C."/>
            <person name="Gilmore M."/>
            <person name="Surin D."/>
            <person name="Walker B."/>
            <person name="Young S."/>
            <person name="Zeng Q."/>
            <person name="Gargeya S."/>
            <person name="Fitzgerald M."/>
            <person name="Haas B."/>
            <person name="Abouelleil A."/>
            <person name="Allen A.W."/>
            <person name="Alvarado L."/>
            <person name="Arachchi H.M."/>
            <person name="Berlin A.M."/>
            <person name="Chapman S.B."/>
            <person name="Gainer-Dewar J."/>
            <person name="Goldberg J."/>
            <person name="Griggs A."/>
            <person name="Gujja S."/>
            <person name="Hansen M."/>
            <person name="Howarth C."/>
            <person name="Imamovic A."/>
            <person name="Ireland A."/>
            <person name="Larimer J."/>
            <person name="McCowan C."/>
            <person name="Murphy C."/>
            <person name="Pearson M."/>
            <person name="Poon T.W."/>
            <person name="Priest M."/>
            <person name="Roberts A."/>
            <person name="Saif S."/>
            <person name="Shea T."/>
            <person name="Sisk P."/>
            <person name="Sykes S."/>
            <person name="Wortman J."/>
            <person name="Nusbaum C."/>
            <person name="Birren B."/>
        </authorList>
    </citation>
    <scope>NUCLEOTIDE SEQUENCE [LARGE SCALE GENOMIC DNA]</scope>
    <source>
        <strain evidence="4 5">ATCC 51263</strain>
    </source>
</reference>
<dbReference type="STRING" id="1121865.OMW_00401"/>
<evidence type="ECO:0000313" key="4">
    <source>
        <dbReference type="EMBL" id="EOW84503.1"/>
    </source>
</evidence>
<dbReference type="InterPro" id="IPR051398">
    <property type="entry name" value="Polysacch_Deacetylase"/>
</dbReference>
<protein>
    <recommendedName>
        <fullName evidence="3">NodB homology domain-containing protein</fullName>
    </recommendedName>
</protein>
<dbReference type="CDD" id="cd10967">
    <property type="entry name" value="CE4_GLA_like_6s"/>
    <property type="match status" value="1"/>
</dbReference>
<accession>S1NFP6</accession>
<dbReference type="EMBL" id="ASWJ01000004">
    <property type="protein sequence ID" value="EOW84503.1"/>
    <property type="molecule type" value="Genomic_DNA"/>
</dbReference>
<proteinExistence type="predicted"/>
<dbReference type="InterPro" id="IPR002509">
    <property type="entry name" value="NODB_dom"/>
</dbReference>
<evidence type="ECO:0000259" key="3">
    <source>
        <dbReference type="PROSITE" id="PS51677"/>
    </source>
</evidence>
<dbReference type="PROSITE" id="PS51677">
    <property type="entry name" value="NODB"/>
    <property type="match status" value="1"/>
</dbReference>
<dbReference type="PATRIC" id="fig|1121865.3.peg.394"/>
<comment type="caution">
    <text evidence="4">The sequence shown here is derived from an EMBL/GenBank/DDBJ whole genome shotgun (WGS) entry which is preliminary data.</text>
</comment>
<feature type="domain" description="NodB homology" evidence="3">
    <location>
        <begin position="14"/>
        <end position="266"/>
    </location>
</feature>
<dbReference type="Pfam" id="PF01522">
    <property type="entry name" value="Polysacc_deac_1"/>
    <property type="match status" value="1"/>
</dbReference>
<dbReference type="OrthoDB" id="43281at2"/>
<name>S1NFP6_9ENTE</name>
<dbReference type="GO" id="GO:0005975">
    <property type="term" value="P:carbohydrate metabolic process"/>
    <property type="evidence" value="ECO:0007669"/>
    <property type="project" value="InterPro"/>
</dbReference>
<dbReference type="Proteomes" id="UP000014113">
    <property type="component" value="Unassembled WGS sequence"/>
</dbReference>
<sequence>MKKIYVTYPQGKFKALTLSYDDGKIFDKRLIQILNKYGIRGTFHLNAGLIQQDAERIKLSEIKEVYAKHEIATHTYTHPTIARCPLAKLPNEYLQDRLELENAVGYPVLGHSYPNGSFNEEIKQLLPALGIKYARTIKSTDSFALPQDWLEWNPTCHHNHHLLEHTKEFIELYKKQYLYLFFVWGHSFEFARDDNWNLIEKFCELVGNREDIWYCTNIEYYRYMVASKQLIFSVDSLIVENPTNIDISISVDNTLYVIKPGINYLD</sequence>
<dbReference type="eggNOG" id="COG0726">
    <property type="taxonomic scope" value="Bacteria"/>
</dbReference>
<dbReference type="SUPFAM" id="SSF88713">
    <property type="entry name" value="Glycoside hydrolase/deacetylase"/>
    <property type="match status" value="1"/>
</dbReference>
<dbReference type="GO" id="GO:0005576">
    <property type="term" value="C:extracellular region"/>
    <property type="evidence" value="ECO:0007669"/>
    <property type="project" value="UniProtKB-SubCell"/>
</dbReference>
<evidence type="ECO:0000256" key="2">
    <source>
        <dbReference type="ARBA" id="ARBA00022729"/>
    </source>
</evidence>
<keyword evidence="2" id="KW-0732">Signal</keyword>
<evidence type="ECO:0000256" key="1">
    <source>
        <dbReference type="ARBA" id="ARBA00004613"/>
    </source>
</evidence>
<organism evidence="4 5">
    <name type="scientific">Enterococcus columbae DSM 7374 = ATCC 51263</name>
    <dbReference type="NCBI Taxonomy" id="1121865"/>
    <lineage>
        <taxon>Bacteria</taxon>
        <taxon>Bacillati</taxon>
        <taxon>Bacillota</taxon>
        <taxon>Bacilli</taxon>
        <taxon>Lactobacillales</taxon>
        <taxon>Enterococcaceae</taxon>
        <taxon>Enterococcus</taxon>
    </lineage>
</organism>
<dbReference type="PANTHER" id="PTHR34216">
    <property type="match status" value="1"/>
</dbReference>
<dbReference type="Gene3D" id="3.20.20.370">
    <property type="entry name" value="Glycoside hydrolase/deacetylase"/>
    <property type="match status" value="1"/>
</dbReference>
<evidence type="ECO:0000313" key="5">
    <source>
        <dbReference type="Proteomes" id="UP000014113"/>
    </source>
</evidence>